<dbReference type="AlphaFoldDB" id="R0I8X2"/>
<proteinExistence type="predicted"/>
<dbReference type="InterPro" id="IPR040122">
    <property type="entry name" value="Importin_beta"/>
</dbReference>
<name>R0I8X2_9BRAS</name>
<evidence type="ECO:0000256" key="1">
    <source>
        <dbReference type="ARBA" id="ARBA00004496"/>
    </source>
</evidence>
<protein>
    <recommendedName>
        <fullName evidence="8">Condensin complex subunit 1 C-terminal domain-containing protein</fullName>
    </recommendedName>
</protein>
<keyword evidence="2" id="KW-0813">Transport</keyword>
<evidence type="ECO:0000256" key="5">
    <source>
        <dbReference type="ARBA" id="ARBA00022927"/>
    </source>
</evidence>
<dbReference type="GO" id="GO:0005737">
    <property type="term" value="C:cytoplasm"/>
    <property type="evidence" value="ECO:0007669"/>
    <property type="project" value="UniProtKB-SubCell"/>
</dbReference>
<dbReference type="SUPFAM" id="SSF48371">
    <property type="entry name" value="ARM repeat"/>
    <property type="match status" value="1"/>
</dbReference>
<keyword evidence="7" id="KW-1185">Reference proteome</keyword>
<evidence type="ECO:0000256" key="4">
    <source>
        <dbReference type="ARBA" id="ARBA00022737"/>
    </source>
</evidence>
<dbReference type="Pfam" id="PF13513">
    <property type="entry name" value="HEAT_EZ"/>
    <property type="match status" value="1"/>
</dbReference>
<dbReference type="Gene3D" id="1.25.10.10">
    <property type="entry name" value="Leucine-rich Repeat Variant"/>
    <property type="match status" value="1"/>
</dbReference>
<dbReference type="EMBL" id="KB870807">
    <property type="protein sequence ID" value="EOA32953.1"/>
    <property type="molecule type" value="Genomic_DNA"/>
</dbReference>
<dbReference type="KEGG" id="crb:17891597"/>
<dbReference type="Proteomes" id="UP000029121">
    <property type="component" value="Unassembled WGS sequence"/>
</dbReference>
<sequence>MAFFFLFQHHLLNSMAYKAQVLKALREDVYLTSSKFWSAYYHAQLQPTDLRELLPRLIPILLLDMAYEDGDESLLDDKDDESQPVQAHSGDYLFNVGNVRACNAKFIGILSNVYEYEVFVTLLPLAEVKLKRCDDETWKEREAIVFALGAIAKGCRRLLYPHLDEILKMLLHLLNDKFPLIRSISCWTISQYGKYFVIQKEDAALFNKVLNSLLHKLFDTNMRVQKFACLALITLEE</sequence>
<keyword evidence="3" id="KW-0963">Cytoplasm</keyword>
<reference evidence="7" key="1">
    <citation type="journal article" date="2013" name="Nat. Genet.">
        <title>The Capsella rubella genome and the genomic consequences of rapid mating system evolution.</title>
        <authorList>
            <person name="Slotte T."/>
            <person name="Hazzouri K.M."/>
            <person name="Agren J.A."/>
            <person name="Koenig D."/>
            <person name="Maumus F."/>
            <person name="Guo Y.L."/>
            <person name="Steige K."/>
            <person name="Platts A.E."/>
            <person name="Escobar J.S."/>
            <person name="Newman L.K."/>
            <person name="Wang W."/>
            <person name="Mandakova T."/>
            <person name="Vello E."/>
            <person name="Smith L.M."/>
            <person name="Henz S.R."/>
            <person name="Steffen J."/>
            <person name="Takuno S."/>
            <person name="Brandvain Y."/>
            <person name="Coop G."/>
            <person name="Andolfatto P."/>
            <person name="Hu T.T."/>
            <person name="Blanchette M."/>
            <person name="Clark R.M."/>
            <person name="Quesneville H."/>
            <person name="Nordborg M."/>
            <person name="Gaut B.S."/>
            <person name="Lysak M.A."/>
            <person name="Jenkins J."/>
            <person name="Grimwood J."/>
            <person name="Chapman J."/>
            <person name="Prochnik S."/>
            <person name="Shu S."/>
            <person name="Rokhsar D."/>
            <person name="Schmutz J."/>
            <person name="Weigel D."/>
            <person name="Wright S.I."/>
        </authorList>
    </citation>
    <scope>NUCLEOTIDE SEQUENCE [LARGE SCALE GENOMIC DNA]</scope>
    <source>
        <strain evidence="7">cv. Monte Gargano</strain>
    </source>
</reference>
<comment type="subcellular location">
    <subcellularLocation>
        <location evidence="1">Cytoplasm</location>
    </subcellularLocation>
</comment>
<evidence type="ECO:0000256" key="3">
    <source>
        <dbReference type="ARBA" id="ARBA00022490"/>
    </source>
</evidence>
<feature type="non-terminal residue" evidence="6">
    <location>
        <position position="237"/>
    </location>
</feature>
<keyword evidence="4" id="KW-0677">Repeat</keyword>
<dbReference type="OrthoDB" id="951172at2759"/>
<dbReference type="STRING" id="81985.R0I8X2"/>
<gene>
    <name evidence="6" type="ORF">CARUB_v10016282mg</name>
</gene>
<dbReference type="eggNOG" id="KOG2023">
    <property type="taxonomic scope" value="Eukaryota"/>
</dbReference>
<organism evidence="6 7">
    <name type="scientific">Capsella rubella</name>
    <dbReference type="NCBI Taxonomy" id="81985"/>
    <lineage>
        <taxon>Eukaryota</taxon>
        <taxon>Viridiplantae</taxon>
        <taxon>Streptophyta</taxon>
        <taxon>Embryophyta</taxon>
        <taxon>Tracheophyta</taxon>
        <taxon>Spermatophyta</taxon>
        <taxon>Magnoliopsida</taxon>
        <taxon>eudicotyledons</taxon>
        <taxon>Gunneridae</taxon>
        <taxon>Pentapetalae</taxon>
        <taxon>rosids</taxon>
        <taxon>malvids</taxon>
        <taxon>Brassicales</taxon>
        <taxon>Brassicaceae</taxon>
        <taxon>Camelineae</taxon>
        <taxon>Capsella</taxon>
    </lineage>
</organism>
<dbReference type="PANTHER" id="PTHR10527">
    <property type="entry name" value="IMPORTIN BETA"/>
    <property type="match status" value="1"/>
</dbReference>
<accession>R0I8X2</accession>
<evidence type="ECO:0000313" key="6">
    <source>
        <dbReference type="EMBL" id="EOA32953.1"/>
    </source>
</evidence>
<keyword evidence="5" id="KW-0653">Protein transport</keyword>
<evidence type="ECO:0000313" key="7">
    <source>
        <dbReference type="Proteomes" id="UP000029121"/>
    </source>
</evidence>
<evidence type="ECO:0008006" key="8">
    <source>
        <dbReference type="Google" id="ProtNLM"/>
    </source>
</evidence>
<evidence type="ECO:0000256" key="2">
    <source>
        <dbReference type="ARBA" id="ARBA00022448"/>
    </source>
</evidence>
<dbReference type="GO" id="GO:0006606">
    <property type="term" value="P:protein import into nucleus"/>
    <property type="evidence" value="ECO:0007669"/>
    <property type="project" value="InterPro"/>
</dbReference>
<dbReference type="InterPro" id="IPR011989">
    <property type="entry name" value="ARM-like"/>
</dbReference>
<dbReference type="InterPro" id="IPR016024">
    <property type="entry name" value="ARM-type_fold"/>
</dbReference>